<dbReference type="EMBL" id="GBXM01025089">
    <property type="protein sequence ID" value="JAH83488.1"/>
    <property type="molecule type" value="Transcribed_RNA"/>
</dbReference>
<sequence>MMLIASGEGRQLMLIAKSQLCTLRYETKLTRAGFNVN</sequence>
<organism evidence="1">
    <name type="scientific">Anguilla anguilla</name>
    <name type="common">European freshwater eel</name>
    <name type="synonym">Muraena anguilla</name>
    <dbReference type="NCBI Taxonomy" id="7936"/>
    <lineage>
        <taxon>Eukaryota</taxon>
        <taxon>Metazoa</taxon>
        <taxon>Chordata</taxon>
        <taxon>Craniata</taxon>
        <taxon>Vertebrata</taxon>
        <taxon>Euteleostomi</taxon>
        <taxon>Actinopterygii</taxon>
        <taxon>Neopterygii</taxon>
        <taxon>Teleostei</taxon>
        <taxon>Anguilliformes</taxon>
        <taxon>Anguillidae</taxon>
        <taxon>Anguilla</taxon>
    </lineage>
</organism>
<name>A0A0E9W1Y3_ANGAN</name>
<dbReference type="AlphaFoldDB" id="A0A0E9W1Y3"/>
<accession>A0A0E9W1Y3</accession>
<protein>
    <submittedName>
        <fullName evidence="1">Uncharacterized protein</fullName>
    </submittedName>
</protein>
<proteinExistence type="predicted"/>
<evidence type="ECO:0000313" key="1">
    <source>
        <dbReference type="EMBL" id="JAH83488.1"/>
    </source>
</evidence>
<reference evidence="1" key="1">
    <citation type="submission" date="2014-11" db="EMBL/GenBank/DDBJ databases">
        <authorList>
            <person name="Amaro Gonzalez C."/>
        </authorList>
    </citation>
    <scope>NUCLEOTIDE SEQUENCE</scope>
</reference>
<reference evidence="1" key="2">
    <citation type="journal article" date="2015" name="Fish Shellfish Immunol.">
        <title>Early steps in the European eel (Anguilla anguilla)-Vibrio vulnificus interaction in the gills: Role of the RtxA13 toxin.</title>
        <authorList>
            <person name="Callol A."/>
            <person name="Pajuelo D."/>
            <person name="Ebbesson L."/>
            <person name="Teles M."/>
            <person name="MacKenzie S."/>
            <person name="Amaro C."/>
        </authorList>
    </citation>
    <scope>NUCLEOTIDE SEQUENCE</scope>
</reference>